<protein>
    <submittedName>
        <fullName evidence="1">Uncharacterized protein</fullName>
    </submittedName>
</protein>
<reference evidence="1" key="1">
    <citation type="submission" date="2020-10" db="EMBL/GenBank/DDBJ databases">
        <title>Chromosome-scale genome assembly of the Allis shad, Alosa alosa.</title>
        <authorList>
            <person name="Margot Z."/>
            <person name="Christophe K."/>
            <person name="Cabau C."/>
            <person name="Louis A."/>
            <person name="Berthelot C."/>
            <person name="Parey E."/>
            <person name="Roest Crollius H."/>
            <person name="Montfort J."/>
            <person name="Robinson-Rechavi M."/>
            <person name="Bucao C."/>
            <person name="Bouchez O."/>
            <person name="Gislard M."/>
            <person name="Lluch J."/>
            <person name="Milhes M."/>
            <person name="Lampietro C."/>
            <person name="Lopez Roques C."/>
            <person name="Donnadieu C."/>
            <person name="Braasch I."/>
            <person name="Desvignes T."/>
            <person name="Postlethwait J."/>
            <person name="Bobe J."/>
            <person name="Guiguen Y."/>
        </authorList>
    </citation>
    <scope>NUCLEOTIDE SEQUENCE</scope>
    <source>
        <strain evidence="1">M-15738</strain>
        <tissue evidence="1">Blood</tissue>
    </source>
</reference>
<dbReference type="AlphaFoldDB" id="A0AAV6GVH7"/>
<organism evidence="1 2">
    <name type="scientific">Alosa alosa</name>
    <name type="common">allis shad</name>
    <dbReference type="NCBI Taxonomy" id="278164"/>
    <lineage>
        <taxon>Eukaryota</taxon>
        <taxon>Metazoa</taxon>
        <taxon>Chordata</taxon>
        <taxon>Craniata</taxon>
        <taxon>Vertebrata</taxon>
        <taxon>Euteleostomi</taxon>
        <taxon>Actinopterygii</taxon>
        <taxon>Neopterygii</taxon>
        <taxon>Teleostei</taxon>
        <taxon>Clupei</taxon>
        <taxon>Clupeiformes</taxon>
        <taxon>Clupeoidei</taxon>
        <taxon>Clupeidae</taxon>
        <taxon>Alosa</taxon>
    </lineage>
</organism>
<dbReference type="EMBL" id="JADWDJ010000007">
    <property type="protein sequence ID" value="KAG5277632.1"/>
    <property type="molecule type" value="Genomic_DNA"/>
</dbReference>
<gene>
    <name evidence="1" type="ORF">AALO_G00089620</name>
</gene>
<sequence length="109" mass="12220">MRNVRHEMEALVWLNRMLDPWFVIGHPKGLPHCSIGAPHVCGDVKHMKPYRCCCFNNADYDGPVNCTIGGIAAVVVSHDLFPPRCSSSQHKHQCMRRLSLVAGQRDVAK</sequence>
<evidence type="ECO:0000313" key="2">
    <source>
        <dbReference type="Proteomes" id="UP000823561"/>
    </source>
</evidence>
<evidence type="ECO:0000313" key="1">
    <source>
        <dbReference type="EMBL" id="KAG5277632.1"/>
    </source>
</evidence>
<accession>A0AAV6GVH7</accession>
<name>A0AAV6GVH7_9TELE</name>
<proteinExistence type="predicted"/>
<comment type="caution">
    <text evidence="1">The sequence shown here is derived from an EMBL/GenBank/DDBJ whole genome shotgun (WGS) entry which is preliminary data.</text>
</comment>
<keyword evidence="2" id="KW-1185">Reference proteome</keyword>
<dbReference type="Proteomes" id="UP000823561">
    <property type="component" value="Chromosome 7"/>
</dbReference>